<dbReference type="GO" id="GO:0016491">
    <property type="term" value="F:oxidoreductase activity"/>
    <property type="evidence" value="ECO:0007669"/>
    <property type="project" value="UniProtKB-KW"/>
</dbReference>
<evidence type="ECO:0000259" key="2">
    <source>
        <dbReference type="Pfam" id="PF01266"/>
    </source>
</evidence>
<accession>A0ABR6L308</accession>
<dbReference type="RefSeq" id="WP_183262945.1">
    <property type="nucleotide sequence ID" value="NZ_BAAAVZ010000013.1"/>
</dbReference>
<keyword evidence="4" id="KW-1185">Reference proteome</keyword>
<dbReference type="PANTHER" id="PTHR13847:SF289">
    <property type="entry name" value="GLYCINE OXIDASE"/>
    <property type="match status" value="1"/>
</dbReference>
<dbReference type="Gene3D" id="3.50.50.60">
    <property type="entry name" value="FAD/NAD(P)-binding domain"/>
    <property type="match status" value="2"/>
</dbReference>
<organism evidence="3 4">
    <name type="scientific">Aminobacter niigataensis</name>
    <dbReference type="NCBI Taxonomy" id="83265"/>
    <lineage>
        <taxon>Bacteria</taxon>
        <taxon>Pseudomonadati</taxon>
        <taxon>Pseudomonadota</taxon>
        <taxon>Alphaproteobacteria</taxon>
        <taxon>Hyphomicrobiales</taxon>
        <taxon>Phyllobacteriaceae</taxon>
        <taxon>Aminobacter</taxon>
    </lineage>
</organism>
<evidence type="ECO:0000313" key="3">
    <source>
        <dbReference type="EMBL" id="MBB4650991.1"/>
    </source>
</evidence>
<reference evidence="3 4" key="1">
    <citation type="submission" date="2020-08" db="EMBL/GenBank/DDBJ databases">
        <title>Genomic Encyclopedia of Type Strains, Phase IV (KMG-IV): sequencing the most valuable type-strain genomes for metagenomic binning, comparative biology and taxonomic classification.</title>
        <authorList>
            <person name="Goeker M."/>
        </authorList>
    </citation>
    <scope>NUCLEOTIDE SEQUENCE [LARGE SCALE GENOMIC DNA]</scope>
    <source>
        <strain evidence="3 4">DSM 7050</strain>
    </source>
</reference>
<gene>
    <name evidence="3" type="ORF">GGQ99_002754</name>
</gene>
<dbReference type="InterPro" id="IPR036188">
    <property type="entry name" value="FAD/NAD-bd_sf"/>
</dbReference>
<name>A0ABR6L308_9HYPH</name>
<dbReference type="SUPFAM" id="SSF51905">
    <property type="entry name" value="FAD/NAD(P)-binding domain"/>
    <property type="match status" value="1"/>
</dbReference>
<dbReference type="PANTHER" id="PTHR13847">
    <property type="entry name" value="SARCOSINE DEHYDROGENASE-RELATED"/>
    <property type="match status" value="1"/>
</dbReference>
<protein>
    <submittedName>
        <fullName evidence="3">D-amino-acid dehydrogenase</fullName>
        <ecNumber evidence="3">1.4.99.-</ecNumber>
    </submittedName>
</protein>
<comment type="caution">
    <text evidence="3">The sequence shown here is derived from an EMBL/GenBank/DDBJ whole genome shotgun (WGS) entry which is preliminary data.</text>
</comment>
<feature type="domain" description="FAD dependent oxidoreductase" evidence="2">
    <location>
        <begin position="11"/>
        <end position="400"/>
    </location>
</feature>
<evidence type="ECO:0000313" key="4">
    <source>
        <dbReference type="Proteomes" id="UP000539538"/>
    </source>
</evidence>
<dbReference type="Proteomes" id="UP000539538">
    <property type="component" value="Unassembled WGS sequence"/>
</dbReference>
<dbReference type="Pfam" id="PF01266">
    <property type="entry name" value="DAO"/>
    <property type="match status" value="1"/>
</dbReference>
<keyword evidence="1 3" id="KW-0560">Oxidoreductase</keyword>
<dbReference type="Gene3D" id="3.30.9.10">
    <property type="entry name" value="D-Amino Acid Oxidase, subunit A, domain 2"/>
    <property type="match status" value="1"/>
</dbReference>
<proteinExistence type="predicted"/>
<sequence length="425" mass="44730">MSAPKTSRKKAIVVGAGAVGASSAAYLQRDGFDVTMFDPDGMGRGCGEGTVGIFATNIIAPASSEGGVKAMLAAAKSDKLDTLMVNKPHLPDFLPWLASFVSASGPQTFEAGKKVLQEAQSLAVSTVRDIMGGAAFDAHAEERGWMFAYESEEAFQAAQGDRDLRKRHGVVLEEIGEAEIRELEPDLPSIFKRATLFPRAYHTADVRKMVSAIGDVALRGGATLQQRAVDAVQCLSDGSFSVTAGGETFAADVVVIAAGPHSSKFADDLGSPIPHSAERGYGVTFPKAAIKLNRPVTFTKQKMVAAPMAAGLHLISTGEFAPLETAPDYRHTDNLTAAGSSIFAGLNTEGASRWSGWRSTVTDGLPVIGESPRHKGLMFAFGHSHLGLTLAGLSGSLISALAMGRKPVMDVAPFRVDRFSLVPKV</sequence>
<evidence type="ECO:0000256" key="1">
    <source>
        <dbReference type="ARBA" id="ARBA00023002"/>
    </source>
</evidence>
<dbReference type="EMBL" id="JACHOT010000003">
    <property type="protein sequence ID" value="MBB4650991.1"/>
    <property type="molecule type" value="Genomic_DNA"/>
</dbReference>
<dbReference type="EC" id="1.4.99.-" evidence="3"/>
<dbReference type="InterPro" id="IPR006076">
    <property type="entry name" value="FAD-dep_OxRdtase"/>
</dbReference>